<protein>
    <submittedName>
        <fullName evidence="1">DUF2497 domain-containing protein</fullName>
    </submittedName>
</protein>
<keyword evidence="2" id="KW-1185">Reference proteome</keyword>
<evidence type="ECO:0000313" key="1">
    <source>
        <dbReference type="EMBL" id="MFD2263060.1"/>
    </source>
</evidence>
<gene>
    <name evidence="1" type="ORF">ACFSM5_09190</name>
</gene>
<proteinExistence type="predicted"/>
<organism evidence="1 2">
    <name type="scientific">Lacibacterium aquatile</name>
    <dbReference type="NCBI Taxonomy" id="1168082"/>
    <lineage>
        <taxon>Bacteria</taxon>
        <taxon>Pseudomonadati</taxon>
        <taxon>Pseudomonadota</taxon>
        <taxon>Alphaproteobacteria</taxon>
        <taxon>Rhodospirillales</taxon>
        <taxon>Rhodospirillaceae</taxon>
    </lineage>
</organism>
<dbReference type="RefSeq" id="WP_379876031.1">
    <property type="nucleotide sequence ID" value="NZ_JBHUIP010000009.1"/>
</dbReference>
<accession>A0ABW5DQL4</accession>
<reference evidence="2" key="1">
    <citation type="journal article" date="2019" name="Int. J. Syst. Evol. Microbiol.">
        <title>The Global Catalogue of Microorganisms (GCM) 10K type strain sequencing project: providing services to taxonomists for standard genome sequencing and annotation.</title>
        <authorList>
            <consortium name="The Broad Institute Genomics Platform"/>
            <consortium name="The Broad Institute Genome Sequencing Center for Infectious Disease"/>
            <person name="Wu L."/>
            <person name="Ma J."/>
        </authorList>
    </citation>
    <scope>NUCLEOTIDE SEQUENCE [LARGE SCALE GENOMIC DNA]</scope>
    <source>
        <strain evidence="2">CGMCC 1.19062</strain>
    </source>
</reference>
<dbReference type="Pfam" id="PF10691">
    <property type="entry name" value="DUF2497"/>
    <property type="match status" value="1"/>
</dbReference>
<dbReference type="InterPro" id="IPR019632">
    <property type="entry name" value="DUF2497"/>
</dbReference>
<dbReference type="Proteomes" id="UP001597295">
    <property type="component" value="Unassembled WGS sequence"/>
</dbReference>
<dbReference type="EMBL" id="JBHUIP010000009">
    <property type="protein sequence ID" value="MFD2263060.1"/>
    <property type="molecule type" value="Genomic_DNA"/>
</dbReference>
<comment type="caution">
    <text evidence="1">The sequence shown here is derived from an EMBL/GenBank/DDBJ whole genome shotgun (WGS) entry which is preliminary data.</text>
</comment>
<sequence>MSEGKGQGEPSMEEILASIRRIISEDGDAQTAGAADSAPMAASRGGMMSSDVFDLVDEAPPSARGTGLDDLMGMLDDDDAMSGVVNDDFDGAGIMSPGAAGETAARFAQLAAMADRDIPQQVQPRLSSGNPTLDELVREALKPVLREWLDRNLPPMVEQMVRGEIERLASAGRRR</sequence>
<evidence type="ECO:0000313" key="2">
    <source>
        <dbReference type="Proteomes" id="UP001597295"/>
    </source>
</evidence>
<name>A0ABW5DQL4_9PROT</name>